<protein>
    <recommendedName>
        <fullName evidence="3">Gas vesicle protein GvpG</fullName>
    </recommendedName>
</protein>
<dbReference type="Pfam" id="PF05120">
    <property type="entry name" value="GvpG"/>
    <property type="match status" value="1"/>
</dbReference>
<organism evidence="1 2">
    <name type="scientific">Kribbella karoonensis</name>
    <dbReference type="NCBI Taxonomy" id="324851"/>
    <lineage>
        <taxon>Bacteria</taxon>
        <taxon>Bacillati</taxon>
        <taxon>Actinomycetota</taxon>
        <taxon>Actinomycetes</taxon>
        <taxon>Propionibacteriales</taxon>
        <taxon>Kribbellaceae</taxon>
        <taxon>Kribbella</taxon>
    </lineage>
</organism>
<keyword evidence="2" id="KW-1185">Reference proteome</keyword>
<comment type="caution">
    <text evidence="1">The sequence shown here is derived from an EMBL/GenBank/DDBJ whole genome shotgun (WGS) entry which is preliminary data.</text>
</comment>
<reference evidence="1 2" key="1">
    <citation type="journal article" date="2019" name="Int. J. Syst. Evol. Microbiol.">
        <title>The Global Catalogue of Microorganisms (GCM) 10K type strain sequencing project: providing services to taxonomists for standard genome sequencing and annotation.</title>
        <authorList>
            <consortium name="The Broad Institute Genomics Platform"/>
            <consortium name="The Broad Institute Genome Sequencing Center for Infectious Disease"/>
            <person name="Wu L."/>
            <person name="Ma J."/>
        </authorList>
    </citation>
    <scope>NUCLEOTIDE SEQUENCE [LARGE SCALE GENOMIC DNA]</scope>
    <source>
        <strain evidence="1 2">JCM 14304</strain>
    </source>
</reference>
<gene>
    <name evidence="1" type="ORF">GCM10009742_05260</name>
</gene>
<accession>A0ABN2D161</accession>
<name>A0ABN2D161_9ACTN</name>
<evidence type="ECO:0008006" key="3">
    <source>
        <dbReference type="Google" id="ProtNLM"/>
    </source>
</evidence>
<evidence type="ECO:0000313" key="1">
    <source>
        <dbReference type="EMBL" id="GAA1566719.1"/>
    </source>
</evidence>
<evidence type="ECO:0000313" key="2">
    <source>
        <dbReference type="Proteomes" id="UP001500190"/>
    </source>
</evidence>
<dbReference type="RefSeq" id="WP_344187711.1">
    <property type="nucleotide sequence ID" value="NZ_BAAAND010000001.1"/>
</dbReference>
<dbReference type="Proteomes" id="UP001500190">
    <property type="component" value="Unassembled WGS sequence"/>
</dbReference>
<dbReference type="InterPro" id="IPR007804">
    <property type="entry name" value="GvpG"/>
</dbReference>
<sequence length="80" mass="8912">MGLLTGVLSLPLAPIRMTVAVAEQLRQQALQEYYDPDRIRRQLDEIDRARADGTLADAEADALEEELIDRLVEGRSEGFG</sequence>
<proteinExistence type="predicted"/>
<dbReference type="EMBL" id="BAAAND010000001">
    <property type="protein sequence ID" value="GAA1566719.1"/>
    <property type="molecule type" value="Genomic_DNA"/>
</dbReference>